<protein>
    <submittedName>
        <fullName evidence="2">Uncharacterized protein</fullName>
    </submittedName>
</protein>
<feature type="compositionally biased region" description="Basic residues" evidence="1">
    <location>
        <begin position="74"/>
        <end position="84"/>
    </location>
</feature>
<accession>A0A195D774</accession>
<evidence type="ECO:0000313" key="3">
    <source>
        <dbReference type="Proteomes" id="UP000078542"/>
    </source>
</evidence>
<feature type="compositionally biased region" description="Basic residues" evidence="1">
    <location>
        <begin position="40"/>
        <end position="50"/>
    </location>
</feature>
<feature type="compositionally biased region" description="Basic and acidic residues" evidence="1">
    <location>
        <begin position="51"/>
        <end position="65"/>
    </location>
</feature>
<feature type="non-terminal residue" evidence="2">
    <location>
        <position position="1"/>
    </location>
</feature>
<feature type="region of interest" description="Disordered" evidence="1">
    <location>
        <begin position="161"/>
        <end position="183"/>
    </location>
</feature>
<reference evidence="2 3" key="1">
    <citation type="submission" date="2016-03" db="EMBL/GenBank/DDBJ databases">
        <title>Cyphomyrmex costatus WGS genome.</title>
        <authorList>
            <person name="Nygaard S."/>
            <person name="Hu H."/>
            <person name="Boomsma J."/>
            <person name="Zhang G."/>
        </authorList>
    </citation>
    <scope>NUCLEOTIDE SEQUENCE [LARGE SCALE GENOMIC DNA]</scope>
    <source>
        <strain evidence="2">MS0001</strain>
        <tissue evidence="2">Whole body</tissue>
    </source>
</reference>
<dbReference type="Proteomes" id="UP000078542">
    <property type="component" value="Unassembled WGS sequence"/>
</dbReference>
<name>A0A195D774_9HYME</name>
<organism evidence="2 3">
    <name type="scientific">Cyphomyrmex costatus</name>
    <dbReference type="NCBI Taxonomy" id="456900"/>
    <lineage>
        <taxon>Eukaryota</taxon>
        <taxon>Metazoa</taxon>
        <taxon>Ecdysozoa</taxon>
        <taxon>Arthropoda</taxon>
        <taxon>Hexapoda</taxon>
        <taxon>Insecta</taxon>
        <taxon>Pterygota</taxon>
        <taxon>Neoptera</taxon>
        <taxon>Endopterygota</taxon>
        <taxon>Hymenoptera</taxon>
        <taxon>Apocrita</taxon>
        <taxon>Aculeata</taxon>
        <taxon>Formicoidea</taxon>
        <taxon>Formicidae</taxon>
        <taxon>Myrmicinae</taxon>
        <taxon>Cyphomyrmex</taxon>
    </lineage>
</organism>
<proteinExistence type="predicted"/>
<dbReference type="EMBL" id="KQ976749">
    <property type="protein sequence ID" value="KYN08740.1"/>
    <property type="molecule type" value="Genomic_DNA"/>
</dbReference>
<evidence type="ECO:0000256" key="1">
    <source>
        <dbReference type="SAM" id="MobiDB-lite"/>
    </source>
</evidence>
<dbReference type="AlphaFoldDB" id="A0A195D774"/>
<keyword evidence="3" id="KW-1185">Reference proteome</keyword>
<gene>
    <name evidence="2" type="ORF">ALC62_00196</name>
</gene>
<sequence length="264" mass="30643">YIEEFRRGQTEASIFEAPPFKMHYAGRRSTIGRRDEHEQKGKRKRERKRNVRETTNENERREGRRNPGGSWLLRQKRKRKRAKRRAAEFKEPRENGVNKIFPLVRVKARPHQHARSKEMERETEVARPIEGVWDWETRCGGRGRSGPFEGRERVWNAAVVPERERKRSERGTSPVKGKDEDRRKSQWPAKVCCPFVTRERVVAPAVGTRNCVVGLSTENEICVRCRELNAISVYPTTRHASSIADSGDANAIKRLASRFSLATE</sequence>
<feature type="region of interest" description="Disordered" evidence="1">
    <location>
        <begin position="1"/>
        <end position="93"/>
    </location>
</feature>
<evidence type="ECO:0000313" key="2">
    <source>
        <dbReference type="EMBL" id="KYN08740.1"/>
    </source>
</evidence>